<dbReference type="AlphaFoldDB" id="A0A0K0FWH5"/>
<dbReference type="InterPro" id="IPR038479">
    <property type="entry name" value="Transthyretin-like_sf"/>
</dbReference>
<dbReference type="GO" id="GO:0009986">
    <property type="term" value="C:cell surface"/>
    <property type="evidence" value="ECO:0007669"/>
    <property type="project" value="InterPro"/>
</dbReference>
<evidence type="ECO:0000313" key="7">
    <source>
        <dbReference type="WBParaSite" id="SVE_1676500.1"/>
    </source>
</evidence>
<dbReference type="Pfam" id="PF01060">
    <property type="entry name" value="TTR-52"/>
    <property type="match status" value="1"/>
</dbReference>
<evidence type="ECO:0000313" key="6">
    <source>
        <dbReference type="Proteomes" id="UP000035680"/>
    </source>
</evidence>
<evidence type="ECO:0000256" key="4">
    <source>
        <dbReference type="ARBA" id="ARBA00022729"/>
    </source>
</evidence>
<keyword evidence="3" id="KW-0964">Secreted</keyword>
<evidence type="ECO:0000256" key="3">
    <source>
        <dbReference type="ARBA" id="ARBA00022525"/>
    </source>
</evidence>
<reference evidence="7" key="2">
    <citation type="submission" date="2015-08" db="UniProtKB">
        <authorList>
            <consortium name="WormBaseParasite"/>
        </authorList>
    </citation>
    <scope>IDENTIFICATION</scope>
</reference>
<organism evidence="6 7">
    <name type="scientific">Strongyloides venezuelensis</name>
    <name type="common">Threadworm</name>
    <dbReference type="NCBI Taxonomy" id="75913"/>
    <lineage>
        <taxon>Eukaryota</taxon>
        <taxon>Metazoa</taxon>
        <taxon>Ecdysozoa</taxon>
        <taxon>Nematoda</taxon>
        <taxon>Chromadorea</taxon>
        <taxon>Rhabditida</taxon>
        <taxon>Tylenchina</taxon>
        <taxon>Panagrolaimomorpha</taxon>
        <taxon>Strongyloidoidea</taxon>
        <taxon>Strongyloididae</taxon>
        <taxon>Strongyloides</taxon>
    </lineage>
</organism>
<evidence type="ECO:0000256" key="2">
    <source>
        <dbReference type="ARBA" id="ARBA00010112"/>
    </source>
</evidence>
<protein>
    <submittedName>
        <fullName evidence="7">Transthyretin-like family-containing protein</fullName>
    </submittedName>
</protein>
<reference evidence="6" key="1">
    <citation type="submission" date="2014-07" db="EMBL/GenBank/DDBJ databases">
        <authorList>
            <person name="Martin A.A"/>
            <person name="De Silva N."/>
        </authorList>
    </citation>
    <scope>NUCLEOTIDE SEQUENCE</scope>
</reference>
<name>A0A0K0FWH5_STRVS</name>
<feature type="chain" id="PRO_5005330490" evidence="5">
    <location>
        <begin position="21"/>
        <end position="153"/>
    </location>
</feature>
<keyword evidence="4 5" id="KW-0732">Signal</keyword>
<sequence>MIGFYKLFISLIILIYETNGKWPPSNLFITAIMGEVKCKYENEKKIVVTLYTMDRRKKKEIVLSSRYAEYGRPFLISGTYRSFTRPDFYLKIYHSCHKYSRIPYIERFDMKIDKYYVNRFQTKPHFLTLDDIELSKLKGQKISYGFYKKQTKF</sequence>
<comment type="similarity">
    <text evidence="2">Belongs to the nematode transthyretin-like family.</text>
</comment>
<keyword evidence="6" id="KW-1185">Reference proteome</keyword>
<dbReference type="GO" id="GO:0005576">
    <property type="term" value="C:extracellular region"/>
    <property type="evidence" value="ECO:0007669"/>
    <property type="project" value="UniProtKB-SubCell"/>
</dbReference>
<comment type="subcellular location">
    <subcellularLocation>
        <location evidence="1">Secreted</location>
    </subcellularLocation>
</comment>
<evidence type="ECO:0000256" key="1">
    <source>
        <dbReference type="ARBA" id="ARBA00004613"/>
    </source>
</evidence>
<dbReference type="PANTHER" id="PTHR21700">
    <property type="entry name" value="TRANSTHYRETIN-LIKE FAMILY PROTEIN-RELATED"/>
    <property type="match status" value="1"/>
</dbReference>
<proteinExistence type="inferred from homology"/>
<dbReference type="WBParaSite" id="SVE_1676500.1">
    <property type="protein sequence ID" value="SVE_1676500.1"/>
    <property type="gene ID" value="SVE_1676500"/>
</dbReference>
<dbReference type="InterPro" id="IPR001534">
    <property type="entry name" value="Transthyretin-like"/>
</dbReference>
<feature type="signal peptide" evidence="5">
    <location>
        <begin position="1"/>
        <end position="20"/>
    </location>
</feature>
<dbReference type="Proteomes" id="UP000035680">
    <property type="component" value="Unassembled WGS sequence"/>
</dbReference>
<evidence type="ECO:0000256" key="5">
    <source>
        <dbReference type="SAM" id="SignalP"/>
    </source>
</evidence>
<accession>A0A0K0FWH5</accession>
<dbReference type="Gene3D" id="2.60.40.3330">
    <property type="match status" value="1"/>
</dbReference>